<organism evidence="1 2">
    <name type="scientific">Ectothiorhodospira magna</name>
    <dbReference type="NCBI Taxonomy" id="867345"/>
    <lineage>
        <taxon>Bacteria</taxon>
        <taxon>Pseudomonadati</taxon>
        <taxon>Pseudomonadota</taxon>
        <taxon>Gammaproteobacteria</taxon>
        <taxon>Chromatiales</taxon>
        <taxon>Ectothiorhodospiraceae</taxon>
        <taxon>Ectothiorhodospira</taxon>
    </lineage>
</organism>
<dbReference type="AlphaFoldDB" id="A0A1H9C2X5"/>
<reference evidence="1 2" key="1">
    <citation type="submission" date="2016-10" db="EMBL/GenBank/DDBJ databases">
        <authorList>
            <person name="de Groot N.N."/>
        </authorList>
    </citation>
    <scope>NUCLEOTIDE SEQUENCE [LARGE SCALE GENOMIC DNA]</scope>
    <source>
        <strain evidence="1 2">B7-7</strain>
    </source>
</reference>
<dbReference type="Proteomes" id="UP000199496">
    <property type="component" value="Unassembled WGS sequence"/>
</dbReference>
<protein>
    <submittedName>
        <fullName evidence="1">Uncharacterized protein</fullName>
    </submittedName>
</protein>
<evidence type="ECO:0000313" key="2">
    <source>
        <dbReference type="Proteomes" id="UP000199496"/>
    </source>
</evidence>
<gene>
    <name evidence="1" type="ORF">SAMN05421693_1125</name>
</gene>
<dbReference type="EMBL" id="FOFO01000012">
    <property type="protein sequence ID" value="SEP95183.1"/>
    <property type="molecule type" value="Genomic_DNA"/>
</dbReference>
<name>A0A1H9C2X5_9GAMM</name>
<accession>A0A1H9C2X5</accession>
<keyword evidence="2" id="KW-1185">Reference proteome</keyword>
<dbReference type="STRING" id="867345.SAMN05421693_1125"/>
<proteinExistence type="predicted"/>
<sequence length="40" mass="4551">MTLTTPRQRVAQLTDSATTLDRPIMAERTIKKLCKLPHSQ</sequence>
<evidence type="ECO:0000313" key="1">
    <source>
        <dbReference type="EMBL" id="SEP95183.1"/>
    </source>
</evidence>